<dbReference type="WBParaSite" id="nRc.2.0.1.t15604-RA">
    <property type="protein sequence ID" value="nRc.2.0.1.t15604-RA"/>
    <property type="gene ID" value="nRc.2.0.1.g15604"/>
</dbReference>
<evidence type="ECO:0000256" key="9">
    <source>
        <dbReference type="ARBA" id="ARBA00022833"/>
    </source>
</evidence>
<proteinExistence type="inferred from homology"/>
<evidence type="ECO:0000256" key="1">
    <source>
        <dbReference type="ARBA" id="ARBA00004123"/>
    </source>
</evidence>
<keyword evidence="8" id="KW-0833">Ubl conjugation pathway</keyword>
<evidence type="ECO:0000256" key="8">
    <source>
        <dbReference type="ARBA" id="ARBA00022786"/>
    </source>
</evidence>
<comment type="pathway">
    <text evidence="2">Protein modification; protein sumoylation.</text>
</comment>
<evidence type="ECO:0000256" key="3">
    <source>
        <dbReference type="ARBA" id="ARBA00008212"/>
    </source>
</evidence>
<dbReference type="GO" id="GO:0016925">
    <property type="term" value="P:protein sumoylation"/>
    <property type="evidence" value="ECO:0007669"/>
    <property type="project" value="TreeGrafter"/>
</dbReference>
<dbReference type="GO" id="GO:0005634">
    <property type="term" value="C:nucleus"/>
    <property type="evidence" value="ECO:0007669"/>
    <property type="project" value="UniProtKB-SubCell"/>
</dbReference>
<protein>
    <recommendedName>
        <fullName evidence="4">E3 SUMO-protein ligase NSE2</fullName>
    </recommendedName>
    <alternativeName>
        <fullName evidence="11">E3 SUMO-protein transferase NSE2</fullName>
    </alternativeName>
    <alternativeName>
        <fullName evidence="12">Non-structural maintenance of chromosomes element 2 homolog</fullName>
    </alternativeName>
</protein>
<keyword evidence="10" id="KW-0539">Nucleus</keyword>
<evidence type="ECO:0000313" key="16">
    <source>
        <dbReference type="WBParaSite" id="nRc.2.0.1.t15604-RA"/>
    </source>
</evidence>
<evidence type="ECO:0000313" key="15">
    <source>
        <dbReference type="Proteomes" id="UP000887565"/>
    </source>
</evidence>
<dbReference type="InterPro" id="IPR026846">
    <property type="entry name" value="Nse2(Mms21)"/>
</dbReference>
<keyword evidence="9" id="KW-0862">Zinc</keyword>
<evidence type="ECO:0000256" key="4">
    <source>
        <dbReference type="ARBA" id="ARBA00020923"/>
    </source>
</evidence>
<comment type="similarity">
    <text evidence="3">Belongs to the NSE2 family.</text>
</comment>
<evidence type="ECO:0000256" key="12">
    <source>
        <dbReference type="ARBA" id="ARBA00032533"/>
    </source>
</evidence>
<evidence type="ECO:0000256" key="5">
    <source>
        <dbReference type="ARBA" id="ARBA00022679"/>
    </source>
</evidence>
<dbReference type="InterPro" id="IPR004181">
    <property type="entry name" value="Znf_MIZ"/>
</dbReference>
<dbReference type="GO" id="GO:0008270">
    <property type="term" value="F:zinc ion binding"/>
    <property type="evidence" value="ECO:0007669"/>
    <property type="project" value="UniProtKB-KW"/>
</dbReference>
<evidence type="ECO:0000256" key="13">
    <source>
        <dbReference type="PROSITE-ProRule" id="PRU00452"/>
    </source>
</evidence>
<evidence type="ECO:0000256" key="2">
    <source>
        <dbReference type="ARBA" id="ARBA00004718"/>
    </source>
</evidence>
<keyword evidence="15" id="KW-1185">Reference proteome</keyword>
<dbReference type="PANTHER" id="PTHR21330:SF1">
    <property type="entry name" value="E3 SUMO-PROTEIN LIGASE NSE2"/>
    <property type="match status" value="1"/>
</dbReference>
<evidence type="ECO:0000256" key="6">
    <source>
        <dbReference type="ARBA" id="ARBA00022723"/>
    </source>
</evidence>
<keyword evidence="7 13" id="KW-0863">Zinc-finger</keyword>
<dbReference type="Pfam" id="PF11789">
    <property type="entry name" value="zf-Nse"/>
    <property type="match status" value="1"/>
</dbReference>
<organism evidence="15 16">
    <name type="scientific">Romanomermis culicivorax</name>
    <name type="common">Nematode worm</name>
    <dbReference type="NCBI Taxonomy" id="13658"/>
    <lineage>
        <taxon>Eukaryota</taxon>
        <taxon>Metazoa</taxon>
        <taxon>Ecdysozoa</taxon>
        <taxon>Nematoda</taxon>
        <taxon>Enoplea</taxon>
        <taxon>Dorylaimia</taxon>
        <taxon>Mermithida</taxon>
        <taxon>Mermithoidea</taxon>
        <taxon>Mermithidae</taxon>
        <taxon>Romanomermis</taxon>
    </lineage>
</organism>
<dbReference type="Proteomes" id="UP000887565">
    <property type="component" value="Unplaced"/>
</dbReference>
<accession>A0A915IQA9</accession>
<keyword evidence="5" id="KW-0808">Transferase</keyword>
<dbReference type="GO" id="GO:0030915">
    <property type="term" value="C:Smc5-Smc6 complex"/>
    <property type="evidence" value="ECO:0007669"/>
    <property type="project" value="InterPro"/>
</dbReference>
<dbReference type="PROSITE" id="PS51044">
    <property type="entry name" value="ZF_SP_RING"/>
    <property type="match status" value="1"/>
</dbReference>
<evidence type="ECO:0000256" key="10">
    <source>
        <dbReference type="ARBA" id="ARBA00023242"/>
    </source>
</evidence>
<dbReference type="PANTHER" id="PTHR21330">
    <property type="entry name" value="E3 SUMO-PROTEIN LIGASE NSE2"/>
    <property type="match status" value="1"/>
</dbReference>
<feature type="domain" description="SP-RING-type" evidence="14">
    <location>
        <begin position="26"/>
        <end position="101"/>
    </location>
</feature>
<evidence type="ECO:0000256" key="11">
    <source>
        <dbReference type="ARBA" id="ARBA00031731"/>
    </source>
</evidence>
<dbReference type="AlphaFoldDB" id="A0A915IQA9"/>
<name>A0A915IQA9_ROMCU</name>
<sequence length="101" mass="11812">QTQRLDESTGPLTVLQHAVKPEESRDDVESIILHQSQKMIDPYTKLEITNPVINIKCKHLYERDVILPFLARNEKRRKITRCFHVGCNHELSTADFIPFKK</sequence>
<dbReference type="Gene3D" id="3.30.40.10">
    <property type="entry name" value="Zinc/RING finger domain, C3HC4 (zinc finger)"/>
    <property type="match status" value="1"/>
</dbReference>
<keyword evidence="6" id="KW-0479">Metal-binding</keyword>
<dbReference type="InterPro" id="IPR013083">
    <property type="entry name" value="Znf_RING/FYVE/PHD"/>
</dbReference>
<evidence type="ECO:0000256" key="7">
    <source>
        <dbReference type="ARBA" id="ARBA00022771"/>
    </source>
</evidence>
<dbReference type="GO" id="GO:0000724">
    <property type="term" value="P:double-strand break repair via homologous recombination"/>
    <property type="evidence" value="ECO:0007669"/>
    <property type="project" value="InterPro"/>
</dbReference>
<comment type="subcellular location">
    <subcellularLocation>
        <location evidence="1">Nucleus</location>
    </subcellularLocation>
</comment>
<dbReference type="GO" id="GO:0061665">
    <property type="term" value="F:SUMO ligase activity"/>
    <property type="evidence" value="ECO:0007669"/>
    <property type="project" value="TreeGrafter"/>
</dbReference>
<evidence type="ECO:0000259" key="14">
    <source>
        <dbReference type="PROSITE" id="PS51044"/>
    </source>
</evidence>
<reference evidence="16" key="1">
    <citation type="submission" date="2022-11" db="UniProtKB">
        <authorList>
            <consortium name="WormBaseParasite"/>
        </authorList>
    </citation>
    <scope>IDENTIFICATION</scope>
</reference>